<protein>
    <submittedName>
        <fullName evidence="1">GIY-YIG nuclease superfamily protein</fullName>
    </submittedName>
</protein>
<dbReference type="CDD" id="cd00719">
    <property type="entry name" value="GIY-YIG_SF"/>
    <property type="match status" value="1"/>
</dbReference>
<dbReference type="EMBL" id="BK015613">
    <property type="protein sequence ID" value="DAE15794.1"/>
    <property type="molecule type" value="Genomic_DNA"/>
</dbReference>
<dbReference type="Gene3D" id="3.40.1440.10">
    <property type="entry name" value="GIY-YIG endonuclease"/>
    <property type="match status" value="1"/>
</dbReference>
<name>A0A8S5QA48_9CAUD</name>
<evidence type="ECO:0000313" key="1">
    <source>
        <dbReference type="EMBL" id="DAE15794.1"/>
    </source>
</evidence>
<proteinExistence type="predicted"/>
<organism evidence="1">
    <name type="scientific">Siphoviridae sp. ctu9a31</name>
    <dbReference type="NCBI Taxonomy" id="2825712"/>
    <lineage>
        <taxon>Viruses</taxon>
        <taxon>Duplodnaviria</taxon>
        <taxon>Heunggongvirae</taxon>
        <taxon>Uroviricota</taxon>
        <taxon>Caudoviricetes</taxon>
    </lineage>
</organism>
<sequence>MNYQNIARAKAIEQENKKQLLKLNPKLNDKSGIYFLLREDENGFKYAYVGQAVHTLSRLASHLVGYEQHIDLSLRKHKLYDKGKNPYGWRVEFLNFPESQLDEKEKYYIKLYADKGYQLRNASLGGQGENRASGSIGERKAPKGYMQGIQQGKKVLARELSSIAEKHLIIRLKPEKEHNKVSQKQYEKFMDLLKVGESDEQ</sequence>
<reference evidence="1" key="1">
    <citation type="journal article" date="2021" name="Proc. Natl. Acad. Sci. U.S.A.">
        <title>A Catalog of Tens of Thousands of Viruses from Human Metagenomes Reveals Hidden Associations with Chronic Diseases.</title>
        <authorList>
            <person name="Tisza M.J."/>
            <person name="Buck C.B."/>
        </authorList>
    </citation>
    <scope>NUCLEOTIDE SEQUENCE</scope>
    <source>
        <strain evidence="1">Ctu9a31</strain>
    </source>
</reference>
<accession>A0A8S5QA48</accession>
<dbReference type="InterPro" id="IPR035901">
    <property type="entry name" value="GIY-YIG_endonuc_sf"/>
</dbReference>
<dbReference type="SUPFAM" id="SSF82771">
    <property type="entry name" value="GIY-YIG endonuclease"/>
    <property type="match status" value="1"/>
</dbReference>